<dbReference type="Proteomes" id="UP000235965">
    <property type="component" value="Unassembled WGS sequence"/>
</dbReference>
<dbReference type="InterPro" id="IPR036236">
    <property type="entry name" value="Znf_C2H2_sf"/>
</dbReference>
<dbReference type="GO" id="GO:0008270">
    <property type="term" value="F:zinc ion binding"/>
    <property type="evidence" value="ECO:0007669"/>
    <property type="project" value="UniProtKB-KW"/>
</dbReference>
<dbReference type="InParanoid" id="A0A2J7Q2U8"/>
<name>A0A2J7Q2U8_9NEOP</name>
<dbReference type="EMBL" id="NEVH01019077">
    <property type="protein sequence ID" value="PNF22896.1"/>
    <property type="molecule type" value="Genomic_DNA"/>
</dbReference>
<reference evidence="9 10" key="1">
    <citation type="submission" date="2017-12" db="EMBL/GenBank/DDBJ databases">
        <title>Hemimetabolous genomes reveal molecular basis of termite eusociality.</title>
        <authorList>
            <person name="Harrison M.C."/>
            <person name="Jongepier E."/>
            <person name="Robertson H.M."/>
            <person name="Arning N."/>
            <person name="Bitard-Feildel T."/>
            <person name="Chao H."/>
            <person name="Childers C.P."/>
            <person name="Dinh H."/>
            <person name="Doddapaneni H."/>
            <person name="Dugan S."/>
            <person name="Gowin J."/>
            <person name="Greiner C."/>
            <person name="Han Y."/>
            <person name="Hu H."/>
            <person name="Hughes D.S.T."/>
            <person name="Huylmans A.-K."/>
            <person name="Kemena C."/>
            <person name="Kremer L.P.M."/>
            <person name="Lee S.L."/>
            <person name="Lopez-Ezquerra A."/>
            <person name="Mallet L."/>
            <person name="Monroy-Kuhn J.M."/>
            <person name="Moser A."/>
            <person name="Murali S.C."/>
            <person name="Muzny D.M."/>
            <person name="Otani S."/>
            <person name="Piulachs M.-D."/>
            <person name="Poelchau M."/>
            <person name="Qu J."/>
            <person name="Schaub F."/>
            <person name="Wada-Katsumata A."/>
            <person name="Worley K.C."/>
            <person name="Xie Q."/>
            <person name="Ylla G."/>
            <person name="Poulsen M."/>
            <person name="Gibbs R.A."/>
            <person name="Schal C."/>
            <person name="Richards S."/>
            <person name="Belles X."/>
            <person name="Korb J."/>
            <person name="Bornberg-Bauer E."/>
        </authorList>
    </citation>
    <scope>NUCLEOTIDE SEQUENCE [LARGE SCALE GENOMIC DNA]</scope>
    <source>
        <tissue evidence="9">Whole body</tissue>
    </source>
</reference>
<evidence type="ECO:0000256" key="7">
    <source>
        <dbReference type="PROSITE-ProRule" id="PRU00042"/>
    </source>
</evidence>
<evidence type="ECO:0000313" key="9">
    <source>
        <dbReference type="EMBL" id="PNF22899.1"/>
    </source>
</evidence>
<dbReference type="InterPro" id="IPR013087">
    <property type="entry name" value="Znf_C2H2_type"/>
</dbReference>
<evidence type="ECO:0000313" key="10">
    <source>
        <dbReference type="Proteomes" id="UP000235965"/>
    </source>
</evidence>
<keyword evidence="2" id="KW-0479">Metal-binding</keyword>
<comment type="subcellular location">
    <subcellularLocation>
        <location evidence="1">Nucleus</location>
    </subcellularLocation>
</comment>
<evidence type="ECO:0000256" key="2">
    <source>
        <dbReference type="ARBA" id="ARBA00022723"/>
    </source>
</evidence>
<dbReference type="PANTHER" id="PTHR16515:SF57">
    <property type="entry name" value="ZINC FINGER PROTEIN 154-LIKE"/>
    <property type="match status" value="1"/>
</dbReference>
<gene>
    <name evidence="9" type="ORF">B7P43_G14140</name>
</gene>
<keyword evidence="10" id="KW-1185">Reference proteome</keyword>
<feature type="domain" description="C2H2-type" evidence="8">
    <location>
        <begin position="357"/>
        <end position="384"/>
    </location>
</feature>
<accession>A0A2J7Q2U8</accession>
<evidence type="ECO:0000256" key="6">
    <source>
        <dbReference type="ARBA" id="ARBA00023242"/>
    </source>
</evidence>
<keyword evidence="6" id="KW-0539">Nucleus</keyword>
<dbReference type="EMBL" id="NEVH01019077">
    <property type="protein sequence ID" value="PNF22897.1"/>
    <property type="molecule type" value="Genomic_DNA"/>
</dbReference>
<dbReference type="PANTHER" id="PTHR16515">
    <property type="entry name" value="PR DOMAIN ZINC FINGER PROTEIN"/>
    <property type="match status" value="1"/>
</dbReference>
<dbReference type="EMBL" id="NEVH01019077">
    <property type="protein sequence ID" value="PNF22898.1"/>
    <property type="molecule type" value="Genomic_DNA"/>
</dbReference>
<keyword evidence="4 7" id="KW-0863">Zinc-finger</keyword>
<dbReference type="Pfam" id="PF00096">
    <property type="entry name" value="zf-C2H2"/>
    <property type="match status" value="1"/>
</dbReference>
<dbReference type="AlphaFoldDB" id="A0A2J7Q2U8"/>
<keyword evidence="5" id="KW-0862">Zinc</keyword>
<dbReference type="OrthoDB" id="10643747at2759"/>
<organism evidence="9 10">
    <name type="scientific">Cryptotermes secundus</name>
    <dbReference type="NCBI Taxonomy" id="105785"/>
    <lineage>
        <taxon>Eukaryota</taxon>
        <taxon>Metazoa</taxon>
        <taxon>Ecdysozoa</taxon>
        <taxon>Arthropoda</taxon>
        <taxon>Hexapoda</taxon>
        <taxon>Insecta</taxon>
        <taxon>Pterygota</taxon>
        <taxon>Neoptera</taxon>
        <taxon>Polyneoptera</taxon>
        <taxon>Dictyoptera</taxon>
        <taxon>Blattodea</taxon>
        <taxon>Blattoidea</taxon>
        <taxon>Termitoidae</taxon>
        <taxon>Kalotermitidae</taxon>
        <taxon>Cryptotermitinae</taxon>
        <taxon>Cryptotermes</taxon>
    </lineage>
</organism>
<dbReference type="Gene3D" id="3.30.160.60">
    <property type="entry name" value="Classic Zinc Finger"/>
    <property type="match status" value="1"/>
</dbReference>
<dbReference type="InterPro" id="IPR050331">
    <property type="entry name" value="Zinc_finger"/>
</dbReference>
<keyword evidence="3" id="KW-0677">Repeat</keyword>
<dbReference type="GO" id="GO:0010468">
    <property type="term" value="P:regulation of gene expression"/>
    <property type="evidence" value="ECO:0007669"/>
    <property type="project" value="TreeGrafter"/>
</dbReference>
<protein>
    <recommendedName>
        <fullName evidence="8">C2H2-type domain-containing protein</fullName>
    </recommendedName>
</protein>
<evidence type="ECO:0000256" key="4">
    <source>
        <dbReference type="ARBA" id="ARBA00022771"/>
    </source>
</evidence>
<dbReference type="EMBL" id="NEVH01019077">
    <property type="protein sequence ID" value="PNF22899.1"/>
    <property type="molecule type" value="Genomic_DNA"/>
</dbReference>
<dbReference type="SMART" id="SM00355">
    <property type="entry name" value="ZnF_C2H2"/>
    <property type="match status" value="3"/>
</dbReference>
<dbReference type="PROSITE" id="PS50157">
    <property type="entry name" value="ZINC_FINGER_C2H2_2"/>
    <property type="match status" value="3"/>
</dbReference>
<evidence type="ECO:0000256" key="1">
    <source>
        <dbReference type="ARBA" id="ARBA00004123"/>
    </source>
</evidence>
<dbReference type="PROSITE" id="PS00028">
    <property type="entry name" value="ZINC_FINGER_C2H2_1"/>
    <property type="match status" value="3"/>
</dbReference>
<dbReference type="GO" id="GO:0005634">
    <property type="term" value="C:nucleus"/>
    <property type="evidence" value="ECO:0007669"/>
    <property type="project" value="UniProtKB-SubCell"/>
</dbReference>
<dbReference type="STRING" id="105785.A0A2J7Q2U8"/>
<sequence length="590" mass="67088">MASSITSANITNIESDPDVTFRTSDENSGDMAVVTFKEEALSDDESILNCDSIDDFYEFADTSLPVDVECSELVKDNVIQASNETPKHGSILVSLLADSPLKSYQQMYIDVGTTTNSISESSLKFNLMGNKNIIEKYQHQSEVTSPLKIDKGKVVQLEPQKSQTVETQVSQPVEHQFKCLHCSEVFELKSQLEMHEIGHKQFKSCSNSLSRQEVIIKEEVLSDDEVFMNDASANEYYNTEVTSLPVNVQCSEIENPNSVSLGRNTSDNGLNGIDVYANSTLKNHHGIRNDVDSALGSDTKLVKLCLAPNKDTIRKHRKHTTNLGSVNMTVKNVMRQQQFEMEPKIARCYGKSVEHQFKCQECGETFELKSYLVNHELSHDRYRKYKPPPTVEYVKPTHATNCAESVNVNVKKAMQQRHEKKTSSAPSSFAMCYIMNQSYRTNYLNSVKVNKKKVQQHLKRLMRPAVQPTCDTSSEGHRFKCQECGENFELKSCLVMHEVSHEHSRRYNSLPKLKYMEKPHATYSAVGSVTVNDKKAMRLQLEMKPTTEDSYETVSVEHRFKCQEYRQAVKPKSHLLIREIAHGRYITWSK</sequence>
<evidence type="ECO:0000256" key="3">
    <source>
        <dbReference type="ARBA" id="ARBA00022737"/>
    </source>
</evidence>
<evidence type="ECO:0000256" key="5">
    <source>
        <dbReference type="ARBA" id="ARBA00022833"/>
    </source>
</evidence>
<feature type="domain" description="C2H2-type" evidence="8">
    <location>
        <begin position="479"/>
        <end position="506"/>
    </location>
</feature>
<comment type="caution">
    <text evidence="9">The sequence shown here is derived from an EMBL/GenBank/DDBJ whole genome shotgun (WGS) entry which is preliminary data.</text>
</comment>
<dbReference type="SUPFAM" id="SSF57667">
    <property type="entry name" value="beta-beta-alpha zinc fingers"/>
    <property type="match status" value="1"/>
</dbReference>
<feature type="domain" description="C2H2-type" evidence="8">
    <location>
        <begin position="177"/>
        <end position="204"/>
    </location>
</feature>
<evidence type="ECO:0000259" key="8">
    <source>
        <dbReference type="PROSITE" id="PS50157"/>
    </source>
</evidence>
<proteinExistence type="predicted"/>